<dbReference type="EMBL" id="OZ075122">
    <property type="protein sequence ID" value="CAL4904940.1"/>
    <property type="molecule type" value="Genomic_DNA"/>
</dbReference>
<dbReference type="Gene3D" id="1.20.1420.30">
    <property type="entry name" value="NCX, central ion-binding region"/>
    <property type="match status" value="2"/>
</dbReference>
<dbReference type="AlphaFoldDB" id="A0ABC8W984"/>
<feature type="domain" description="Sodium/calcium exchanger membrane region" evidence="11">
    <location>
        <begin position="137"/>
        <end position="291"/>
    </location>
</feature>
<reference evidence="13" key="1">
    <citation type="submission" date="2024-06" db="EMBL/GenBank/DDBJ databases">
        <authorList>
            <person name="Ryan C."/>
        </authorList>
    </citation>
    <scope>NUCLEOTIDE SEQUENCE [LARGE SCALE GENOMIC DNA]</scope>
</reference>
<evidence type="ECO:0000256" key="4">
    <source>
        <dbReference type="ARBA" id="ARBA00022692"/>
    </source>
</evidence>
<feature type="domain" description="Sodium/calcium exchanger membrane region" evidence="11">
    <location>
        <begin position="457"/>
        <end position="610"/>
    </location>
</feature>
<keyword evidence="13" id="KW-1185">Reference proteome</keyword>
<dbReference type="Pfam" id="PF01699">
    <property type="entry name" value="Na_Ca_ex"/>
    <property type="match status" value="2"/>
</dbReference>
<evidence type="ECO:0000256" key="10">
    <source>
        <dbReference type="SAM" id="Phobius"/>
    </source>
</evidence>
<feature type="transmembrane region" description="Helical" evidence="10">
    <location>
        <begin position="15"/>
        <end position="38"/>
    </location>
</feature>
<feature type="transmembrane region" description="Helical" evidence="10">
    <location>
        <begin position="563"/>
        <end position="581"/>
    </location>
</feature>
<comment type="similarity">
    <text evidence="9">Belongs to the Ca(2+):cation antiporter (CaCA) (TC 2.A.19) family. Cation/calcium exchanger (CCX) subfamily.</text>
</comment>
<keyword evidence="8" id="KW-0406">Ion transport</keyword>
<evidence type="ECO:0000256" key="8">
    <source>
        <dbReference type="ARBA" id="ARBA00023201"/>
    </source>
</evidence>
<sequence length="618" mass="62903">MAALLHRILRCRRNAAAVIASAAFLSLILILSVILAIAPRDDDNAAVTFLSFSAASPATASAAAAPSSSSSAAAAPSCEAALRSLPDSAARCRYLSSPAGHPPCAPSGYADYLKLFYCVLGSVGGAPPWLCGGAVAALWLVVLFYLLGDTASTYFCASLEGLSSALRLPPSIAGVTLLSLGNGAPDVLSSVVAFASAARGADDADAGDVGLSGVLGGALFVSTVVAGVVALVAASRGGREAVVIERRGFVRDVCFLLVALCYLVAVLLAGSVTVWAAAAFLSLYAAYVLLVSLSHCCGPAGDDDDDHQLLLLPGDEDTKNKLANYSDDLAAPLLDGDSGDAPFPPPPLQLPIVVSYCKPTTPPKKSFSRRAMDLLQSPLYLPRRLTIPDIAGDRWSKPYAVSSAFLSPLLLAFISSPTNPIFLISGASLGALLAAMAAHTTTASSPPSTPSARLPWLAGGFLMSILWSYLLARELVALLVSIGIVAGVKASVLGATVLAWGNSLGDLVSDVALAAHGGARGAQTAVAGCYAGPAFNTVVGLGLSLVMAAGARYPRAYAIPADASAYQAAGFLAAALMWAVVVLPARGMRLDRVLGVGLLVVYLGFLTVRLGSLGAFGS</sequence>
<feature type="transmembrane region" description="Helical" evidence="10">
    <location>
        <begin position="126"/>
        <end position="147"/>
    </location>
</feature>
<organism evidence="12 13">
    <name type="scientific">Urochloa decumbens</name>
    <dbReference type="NCBI Taxonomy" id="240449"/>
    <lineage>
        <taxon>Eukaryota</taxon>
        <taxon>Viridiplantae</taxon>
        <taxon>Streptophyta</taxon>
        <taxon>Embryophyta</taxon>
        <taxon>Tracheophyta</taxon>
        <taxon>Spermatophyta</taxon>
        <taxon>Magnoliopsida</taxon>
        <taxon>Liliopsida</taxon>
        <taxon>Poales</taxon>
        <taxon>Poaceae</taxon>
        <taxon>PACMAD clade</taxon>
        <taxon>Panicoideae</taxon>
        <taxon>Panicodae</taxon>
        <taxon>Paniceae</taxon>
        <taxon>Melinidinae</taxon>
        <taxon>Urochloa</taxon>
    </lineage>
</organism>
<evidence type="ECO:0000259" key="11">
    <source>
        <dbReference type="Pfam" id="PF01699"/>
    </source>
</evidence>
<feature type="transmembrane region" description="Helical" evidence="10">
    <location>
        <begin position="168"/>
        <end position="194"/>
    </location>
</feature>
<dbReference type="PANTHER" id="PTHR12266:SF32">
    <property type="entry name" value="SODIUM_CALCIUM EXCHANGER MEMBRANE REGION DOMAIN-CONTAINING PROTEIN"/>
    <property type="match status" value="1"/>
</dbReference>
<keyword evidence="2" id="KW-0813">Transport</keyword>
<evidence type="ECO:0000313" key="13">
    <source>
        <dbReference type="Proteomes" id="UP001497457"/>
    </source>
</evidence>
<keyword evidence="8" id="KW-0739">Sodium transport</keyword>
<evidence type="ECO:0000256" key="9">
    <source>
        <dbReference type="ARBA" id="ARBA00038187"/>
    </source>
</evidence>
<proteinExistence type="inferred from homology"/>
<feature type="transmembrane region" description="Helical" evidence="10">
    <location>
        <begin position="214"/>
        <end position="234"/>
    </location>
</feature>
<evidence type="ECO:0000313" key="12">
    <source>
        <dbReference type="EMBL" id="CAL4904940.1"/>
    </source>
</evidence>
<dbReference type="PANTHER" id="PTHR12266">
    <property type="entry name" value="NA+/CA2+ K+ INDEPENDENT EXCHANGER"/>
    <property type="match status" value="1"/>
</dbReference>
<feature type="transmembrane region" description="Helical" evidence="10">
    <location>
        <begin position="454"/>
        <end position="471"/>
    </location>
</feature>
<dbReference type="InterPro" id="IPR051359">
    <property type="entry name" value="CaCA_antiporter"/>
</dbReference>
<keyword evidence="5 10" id="KW-1133">Transmembrane helix</keyword>
<evidence type="ECO:0000256" key="2">
    <source>
        <dbReference type="ARBA" id="ARBA00022448"/>
    </source>
</evidence>
<feature type="transmembrane region" description="Helical" evidence="10">
    <location>
        <begin position="255"/>
        <end position="285"/>
    </location>
</feature>
<keyword evidence="7 10" id="KW-0472">Membrane</keyword>
<reference evidence="12 13" key="2">
    <citation type="submission" date="2024-10" db="EMBL/GenBank/DDBJ databases">
        <authorList>
            <person name="Ryan C."/>
        </authorList>
    </citation>
    <scope>NUCLEOTIDE SEQUENCE [LARGE SCALE GENOMIC DNA]</scope>
</reference>
<evidence type="ECO:0000256" key="1">
    <source>
        <dbReference type="ARBA" id="ARBA00004141"/>
    </source>
</evidence>
<accession>A0ABC8W984</accession>
<evidence type="ECO:0000256" key="6">
    <source>
        <dbReference type="ARBA" id="ARBA00023053"/>
    </source>
</evidence>
<dbReference type="InterPro" id="IPR044880">
    <property type="entry name" value="NCX_ion-bd_dom_sf"/>
</dbReference>
<gene>
    <name evidence="12" type="ORF">URODEC1_LOCUS11397</name>
</gene>
<dbReference type="GO" id="GO:0016020">
    <property type="term" value="C:membrane"/>
    <property type="evidence" value="ECO:0007669"/>
    <property type="project" value="UniProtKB-SubCell"/>
</dbReference>
<evidence type="ECO:0000256" key="5">
    <source>
        <dbReference type="ARBA" id="ARBA00022989"/>
    </source>
</evidence>
<protein>
    <recommendedName>
        <fullName evidence="11">Sodium/calcium exchanger membrane region domain-containing protein</fullName>
    </recommendedName>
</protein>
<dbReference type="Proteomes" id="UP001497457">
    <property type="component" value="Chromosome 12b"/>
</dbReference>
<dbReference type="GO" id="GO:0015297">
    <property type="term" value="F:antiporter activity"/>
    <property type="evidence" value="ECO:0007669"/>
    <property type="project" value="UniProtKB-KW"/>
</dbReference>
<keyword evidence="3" id="KW-0050">Antiport</keyword>
<comment type="subcellular location">
    <subcellularLocation>
        <location evidence="1">Membrane</location>
        <topology evidence="1">Multi-pass membrane protein</topology>
    </subcellularLocation>
</comment>
<feature type="transmembrane region" description="Helical" evidence="10">
    <location>
        <begin position="593"/>
        <end position="616"/>
    </location>
</feature>
<keyword evidence="4 10" id="KW-0812">Transmembrane</keyword>
<name>A0ABC8W984_9POAL</name>
<feature type="transmembrane region" description="Helical" evidence="10">
    <location>
        <begin position="478"/>
        <end position="500"/>
    </location>
</feature>
<evidence type="ECO:0000256" key="7">
    <source>
        <dbReference type="ARBA" id="ARBA00023136"/>
    </source>
</evidence>
<feature type="transmembrane region" description="Helical" evidence="10">
    <location>
        <begin position="421"/>
        <end position="442"/>
    </location>
</feature>
<dbReference type="InterPro" id="IPR004837">
    <property type="entry name" value="NaCa_Exmemb"/>
</dbReference>
<evidence type="ECO:0000256" key="3">
    <source>
        <dbReference type="ARBA" id="ARBA00022449"/>
    </source>
</evidence>
<keyword evidence="6" id="KW-0915">Sodium</keyword>
<dbReference type="GO" id="GO:0006814">
    <property type="term" value="P:sodium ion transport"/>
    <property type="evidence" value="ECO:0007669"/>
    <property type="project" value="UniProtKB-KW"/>
</dbReference>